<dbReference type="Proteomes" id="UP000790787">
    <property type="component" value="Chromosome 24"/>
</dbReference>
<accession>A0AC58U2R1</accession>
<evidence type="ECO:0000313" key="2">
    <source>
        <dbReference type="RefSeq" id="XP_075103763.1"/>
    </source>
</evidence>
<reference evidence="2" key="2">
    <citation type="submission" date="2025-08" db="UniProtKB">
        <authorList>
            <consortium name="RefSeq"/>
        </authorList>
    </citation>
    <scope>IDENTIFICATION</scope>
    <source>
        <tissue evidence="2">Leaf</tissue>
    </source>
</reference>
<gene>
    <name evidence="2" type="primary">LOC142178331</name>
</gene>
<reference evidence="1" key="1">
    <citation type="journal article" date="2014" name="Nat. Commun.">
        <title>The tobacco genome sequence and its comparison with those of tomato and potato.</title>
        <authorList>
            <person name="Sierro N."/>
            <person name="Battey J.N."/>
            <person name="Ouadi S."/>
            <person name="Bakaher N."/>
            <person name="Bovet L."/>
            <person name="Willig A."/>
            <person name="Goepfert S."/>
            <person name="Peitsch M.C."/>
            <person name="Ivanov N.V."/>
        </authorList>
    </citation>
    <scope>NUCLEOTIDE SEQUENCE [LARGE SCALE GENOMIC DNA]</scope>
</reference>
<proteinExistence type="predicted"/>
<dbReference type="RefSeq" id="XP_075103763.1">
    <property type="nucleotide sequence ID" value="XM_075247662.1"/>
</dbReference>
<name>A0AC58U2R1_TOBAC</name>
<evidence type="ECO:0000313" key="1">
    <source>
        <dbReference type="Proteomes" id="UP000790787"/>
    </source>
</evidence>
<protein>
    <submittedName>
        <fullName evidence="2">Uncharacterized protein LOC142178331</fullName>
    </submittedName>
</protein>
<organism evidence="1 2">
    <name type="scientific">Nicotiana tabacum</name>
    <name type="common">Common tobacco</name>
    <dbReference type="NCBI Taxonomy" id="4097"/>
    <lineage>
        <taxon>Eukaryota</taxon>
        <taxon>Viridiplantae</taxon>
        <taxon>Streptophyta</taxon>
        <taxon>Embryophyta</taxon>
        <taxon>Tracheophyta</taxon>
        <taxon>Spermatophyta</taxon>
        <taxon>Magnoliopsida</taxon>
        <taxon>eudicotyledons</taxon>
        <taxon>Gunneridae</taxon>
        <taxon>Pentapetalae</taxon>
        <taxon>asterids</taxon>
        <taxon>lamiids</taxon>
        <taxon>Solanales</taxon>
        <taxon>Solanaceae</taxon>
        <taxon>Nicotianoideae</taxon>
        <taxon>Nicotianeae</taxon>
        <taxon>Nicotiana</taxon>
    </lineage>
</organism>
<keyword evidence="1" id="KW-1185">Reference proteome</keyword>
<sequence>MAKSSIGETPFSLVYGAESLISVEVGKPTLRYSQTNKESNNEAMLVNLEQLEGRMDLAHVRMVAQKQRMEQYYNRRASFHFFKVGDLVLRKVIQNTRKLNAGMLSPTWEDPYRILVVTGKGSYELENQNGDKLRNN</sequence>